<dbReference type="Proteomes" id="UP000640786">
    <property type="component" value="Unassembled WGS sequence"/>
</dbReference>
<name>A0ABR8RBK8_9BACI</name>
<reference evidence="1 2" key="1">
    <citation type="submission" date="2020-08" db="EMBL/GenBank/DDBJ databases">
        <title>A Genomic Blueprint of the Chicken Gut Microbiome.</title>
        <authorList>
            <person name="Gilroy R."/>
            <person name="Ravi A."/>
            <person name="Getino M."/>
            <person name="Pursley I."/>
            <person name="Horton D.L."/>
            <person name="Alikhan N.-F."/>
            <person name="Baker D."/>
            <person name="Gharbi K."/>
            <person name="Hall N."/>
            <person name="Watson M."/>
            <person name="Adriaenssens E.M."/>
            <person name="Foster-Nyarko E."/>
            <person name="Jarju S."/>
            <person name="Secka A."/>
            <person name="Antonio M."/>
            <person name="Oren A."/>
            <person name="Chaudhuri R."/>
            <person name="La Ragione R.M."/>
            <person name="Hildebrand F."/>
            <person name="Pallen M.J."/>
        </authorList>
    </citation>
    <scope>NUCLEOTIDE SEQUENCE [LARGE SCALE GENOMIC DNA]</scope>
    <source>
        <strain evidence="1 2">Sa2BUA9</strain>
    </source>
</reference>
<accession>A0ABR8RBK8</accession>
<evidence type="ECO:0000313" key="1">
    <source>
        <dbReference type="EMBL" id="MBD7944902.1"/>
    </source>
</evidence>
<protein>
    <submittedName>
        <fullName evidence="1">CxxH/CxxC protein</fullName>
    </submittedName>
</protein>
<sequence>MRIFSCETHINQALDMFVAEEKTFPMMEKLNDEEMLSTSCTYCNISAIYLVAHENDNTRCR</sequence>
<dbReference type="Pfam" id="PF14116">
    <property type="entry name" value="YyzF"/>
    <property type="match status" value="1"/>
</dbReference>
<comment type="caution">
    <text evidence="1">The sequence shown here is derived from an EMBL/GenBank/DDBJ whole genome shotgun (WGS) entry which is preliminary data.</text>
</comment>
<gene>
    <name evidence="1" type="ORF">H9650_12320</name>
</gene>
<dbReference type="RefSeq" id="WP_151111914.1">
    <property type="nucleotide sequence ID" value="NZ_JACSQO010000006.1"/>
</dbReference>
<organism evidence="1 2">
    <name type="scientific">Psychrobacillus faecigallinarum</name>
    <dbReference type="NCBI Taxonomy" id="2762235"/>
    <lineage>
        <taxon>Bacteria</taxon>
        <taxon>Bacillati</taxon>
        <taxon>Bacillota</taxon>
        <taxon>Bacilli</taxon>
        <taxon>Bacillales</taxon>
        <taxon>Bacillaceae</taxon>
        <taxon>Psychrobacillus</taxon>
    </lineage>
</organism>
<dbReference type="InterPro" id="IPR025626">
    <property type="entry name" value="YyzF"/>
</dbReference>
<proteinExistence type="predicted"/>
<dbReference type="EMBL" id="JACSQO010000006">
    <property type="protein sequence ID" value="MBD7944902.1"/>
    <property type="molecule type" value="Genomic_DNA"/>
</dbReference>
<dbReference type="NCBIfam" id="TIGR04129">
    <property type="entry name" value="CxxH_BA5709"/>
    <property type="match status" value="1"/>
</dbReference>
<keyword evidence="2" id="KW-1185">Reference proteome</keyword>
<evidence type="ECO:0000313" key="2">
    <source>
        <dbReference type="Proteomes" id="UP000640786"/>
    </source>
</evidence>